<dbReference type="Gene3D" id="3.20.20.450">
    <property type="entry name" value="EAL domain"/>
    <property type="match status" value="1"/>
</dbReference>
<dbReference type="Pfam" id="PF08668">
    <property type="entry name" value="HDOD"/>
    <property type="match status" value="1"/>
</dbReference>
<evidence type="ECO:0000259" key="1">
    <source>
        <dbReference type="PROSITE" id="PS50883"/>
    </source>
</evidence>
<evidence type="ECO:0000313" key="4">
    <source>
        <dbReference type="Proteomes" id="UP001165308"/>
    </source>
</evidence>
<dbReference type="InterPro" id="IPR052340">
    <property type="entry name" value="RNase_Y/CdgJ"/>
</dbReference>
<dbReference type="Gene3D" id="1.10.3210.10">
    <property type="entry name" value="Hypothetical protein af1432"/>
    <property type="match status" value="1"/>
</dbReference>
<keyword evidence="4" id="KW-1185">Reference proteome</keyword>
<dbReference type="PROSITE" id="PS50883">
    <property type="entry name" value="EAL"/>
    <property type="match status" value="1"/>
</dbReference>
<dbReference type="InterPro" id="IPR001633">
    <property type="entry name" value="EAL_dom"/>
</dbReference>
<sequence>MDKSTSNEFDSSSEGASEKYTIAIQPIVDSRLKHIGDELLYRASDSKETATIVDDVQATARACAMAVYEIGLDKLCGSRWLFINASEDWLANPDLTGLSNDQIIIEVLEDTEPTQAVLNALRSIKEKGYKLALDDFVADEKSQVLLPFCNIVKIDISIEIQEDMIRRLVNDGFTLLAERVETQEDFEYCKALGFTLFQGYFYERPKIQPSTSSRLSASRANQMHLLSALYSNDISLTKISSLVARDPYLLSAVFKRANSGETGTRRPATKLIDCIQMIGLRELRTLVSIIILAANSPASKLNLIKGLTRAFACEMLASRRRLDEQESFVVGLFSLMSVILGVSEKLIAKEIRLGREIEEAVSQRAGALGQVLADVEAMEQQFLPSDVPADTLLKAAAQARSLVDDHSP</sequence>
<evidence type="ECO:0000313" key="3">
    <source>
        <dbReference type="EMBL" id="MCL7931568.1"/>
    </source>
</evidence>
<dbReference type="InterPro" id="IPR035919">
    <property type="entry name" value="EAL_sf"/>
</dbReference>
<dbReference type="PROSITE" id="PS51833">
    <property type="entry name" value="HDOD"/>
    <property type="match status" value="1"/>
</dbReference>
<gene>
    <name evidence="3" type="ORF">M8006_16550</name>
</gene>
<dbReference type="Pfam" id="PF00563">
    <property type="entry name" value="EAL"/>
    <property type="match status" value="1"/>
</dbReference>
<dbReference type="PANTHER" id="PTHR33525:SF4">
    <property type="entry name" value="CYCLIC DI-GMP PHOSPHODIESTERASE CDGJ"/>
    <property type="match status" value="1"/>
</dbReference>
<feature type="domain" description="HDOD" evidence="2">
    <location>
        <begin position="215"/>
        <end position="399"/>
    </location>
</feature>
<evidence type="ECO:0000259" key="2">
    <source>
        <dbReference type="PROSITE" id="PS51833"/>
    </source>
</evidence>
<dbReference type="SMART" id="SM00052">
    <property type="entry name" value="EAL"/>
    <property type="match status" value="1"/>
</dbReference>
<reference evidence="3" key="1">
    <citation type="submission" date="2022-05" db="EMBL/GenBank/DDBJ databases">
        <title>Halomonas geminus sp. nov. and Halomonas llamarensis sp. nov. isolated from high-altitude salars of the Atacama Desert.</title>
        <authorList>
            <person name="Hintersatz C."/>
            <person name="Rojas L.A."/>
            <person name="Wei T.-S."/>
            <person name="Kutschke S."/>
            <person name="Lehmann F."/>
            <person name="Jain R."/>
            <person name="Pollmann K."/>
        </authorList>
    </citation>
    <scope>NUCLEOTIDE SEQUENCE</scope>
    <source>
        <strain evidence="3">ATCHA</strain>
    </source>
</reference>
<dbReference type="InterPro" id="IPR013976">
    <property type="entry name" value="HDOD"/>
</dbReference>
<dbReference type="SUPFAM" id="SSF109604">
    <property type="entry name" value="HD-domain/PDEase-like"/>
    <property type="match status" value="1"/>
</dbReference>
<dbReference type="Proteomes" id="UP001165308">
    <property type="component" value="Unassembled WGS sequence"/>
</dbReference>
<dbReference type="InterPro" id="IPR014408">
    <property type="entry name" value="dGMP_Pdiesterase_EAL/HD-GYP"/>
</dbReference>
<dbReference type="PANTHER" id="PTHR33525">
    <property type="match status" value="1"/>
</dbReference>
<accession>A0ABT0SUR4</accession>
<organism evidence="3 4">
    <name type="scientific">Halomonas llamarensis</name>
    <dbReference type="NCBI Taxonomy" id="2945104"/>
    <lineage>
        <taxon>Bacteria</taxon>
        <taxon>Pseudomonadati</taxon>
        <taxon>Pseudomonadota</taxon>
        <taxon>Gammaproteobacteria</taxon>
        <taxon>Oceanospirillales</taxon>
        <taxon>Halomonadaceae</taxon>
        <taxon>Halomonas</taxon>
    </lineage>
</organism>
<dbReference type="RefSeq" id="WP_250084146.1">
    <property type="nucleotide sequence ID" value="NZ_JAMJPJ010000044.1"/>
</dbReference>
<name>A0ABT0SUR4_9GAMM</name>
<protein>
    <submittedName>
        <fullName evidence="3">EAL domain-containing protein</fullName>
    </submittedName>
</protein>
<comment type="caution">
    <text evidence="3">The sequence shown here is derived from an EMBL/GenBank/DDBJ whole genome shotgun (WGS) entry which is preliminary data.</text>
</comment>
<proteinExistence type="predicted"/>
<dbReference type="SUPFAM" id="SSF141868">
    <property type="entry name" value="EAL domain-like"/>
    <property type="match status" value="1"/>
</dbReference>
<dbReference type="PIRSF" id="PIRSF003180">
    <property type="entry name" value="DiGMPpdiest_YuxH"/>
    <property type="match status" value="1"/>
</dbReference>
<dbReference type="EMBL" id="JAMJPJ010000044">
    <property type="protein sequence ID" value="MCL7931568.1"/>
    <property type="molecule type" value="Genomic_DNA"/>
</dbReference>
<feature type="domain" description="EAL" evidence="1">
    <location>
        <begin position="1"/>
        <end position="219"/>
    </location>
</feature>